<evidence type="ECO:0000313" key="1">
    <source>
        <dbReference type="EMBL" id="CUQ55211.1"/>
    </source>
</evidence>
<dbReference type="Proteomes" id="UP001221009">
    <property type="component" value="Chromosome"/>
</dbReference>
<reference evidence="2" key="3">
    <citation type="submission" date="2021-10" db="EMBL/GenBank/DDBJ databases">
        <title>Collection of gut derived symbiotic bacterial strains cultured from healthy donors.</title>
        <authorList>
            <person name="Lin H."/>
            <person name="Littmann E."/>
            <person name="Kohout C."/>
            <person name="Pamer E.G."/>
        </authorList>
    </citation>
    <scope>NUCLEOTIDE SEQUENCE</scope>
    <source>
        <strain evidence="2">DFI.2.94</strain>
    </source>
</reference>
<dbReference type="AlphaFoldDB" id="A0A174XB49"/>
<dbReference type="Proteomes" id="UP000471216">
    <property type="component" value="Unassembled WGS sequence"/>
</dbReference>
<dbReference type="SUPFAM" id="SSF50969">
    <property type="entry name" value="YVTN repeat-like/Quinoprotein amine dehydrogenase"/>
    <property type="match status" value="1"/>
</dbReference>
<reference evidence="5" key="4">
    <citation type="submission" date="2023-03" db="EMBL/GenBank/DDBJ databases">
        <title>Parabacteroides distasonis, a bacteria resistant against UC.</title>
        <authorList>
            <person name="Dai W."/>
        </authorList>
    </citation>
    <scope>NUCLEOTIDE SEQUENCE</scope>
    <source>
        <strain evidence="5">F1-28</strain>
    </source>
</reference>
<reference evidence="1 6" key="1">
    <citation type="submission" date="2015-09" db="EMBL/GenBank/DDBJ databases">
        <authorList>
            <consortium name="Pathogen Informatics"/>
        </authorList>
    </citation>
    <scope>NUCLEOTIDE SEQUENCE [LARGE SCALE GENOMIC DNA]</scope>
    <source>
        <strain evidence="1 6">2789STDY5834948</strain>
    </source>
</reference>
<dbReference type="Proteomes" id="UP001198806">
    <property type="component" value="Unassembled WGS sequence"/>
</dbReference>
<gene>
    <name evidence="1" type="ORF">ERS852560_04120</name>
    <name evidence="4" type="ORF">GKD54_16750</name>
    <name evidence="3" type="ORF">GKD58_15850</name>
    <name evidence="2" type="ORF">LI194_09725</name>
    <name evidence="5" type="ORF">P2T59_16980</name>
</gene>
<sequence>MRIVAFFSAIAVIILLLAGCGHEKSNNSQVVNLVQLGGVEYPEIPKSNIIQLEKSDFPKGEIRSIERIPIDLEIELREVNILAKGNYLIVKHLEWREGAYLLHVLSLPDYKTVAQLAPFGEGPDEFNDIRMIPTEETDKLCYVWNIRNNRIFSLSTTLKLEEYDQLAEIPENKIVPDKPLYMGDGKMQVSLGSNDGMGIGLVSLNDTIVKGTVPFLFAEGAGWFFYIGNLAHSFSRKREAFAFTFHDRIVFFDFDGNHVKMCRFGDKTLQTTSSPDNPLYYYSCFASDKYVYAVYRESKKDTDETNPLYLEQFDWDGNPVARYSLPKGRGLYTGCATEDNSIIYMVDYYEDNFLHKIVLSKD</sequence>
<dbReference type="EMBL" id="CP120353">
    <property type="protein sequence ID" value="WET63380.1"/>
    <property type="molecule type" value="Genomic_DNA"/>
</dbReference>
<evidence type="ECO:0000313" key="3">
    <source>
        <dbReference type="EMBL" id="MRY85711.1"/>
    </source>
</evidence>
<dbReference type="PROSITE" id="PS51257">
    <property type="entry name" value="PROKAR_LIPOPROTEIN"/>
    <property type="match status" value="1"/>
</dbReference>
<evidence type="ECO:0000313" key="4">
    <source>
        <dbReference type="EMBL" id="MRZ07824.1"/>
    </source>
</evidence>
<dbReference type="EMBL" id="WKMX01000016">
    <property type="protein sequence ID" value="MRZ07824.1"/>
    <property type="molecule type" value="Genomic_DNA"/>
</dbReference>
<evidence type="ECO:0000313" key="7">
    <source>
        <dbReference type="Proteomes" id="UP000450599"/>
    </source>
</evidence>
<proteinExistence type="predicted"/>
<dbReference type="EMBL" id="JAJCNI010000010">
    <property type="protein sequence ID" value="MCB6518072.1"/>
    <property type="molecule type" value="Genomic_DNA"/>
</dbReference>
<reference evidence="7 8" key="2">
    <citation type="journal article" date="2019" name="Nat. Med.">
        <title>A library of human gut bacterial isolates paired with longitudinal multiomics data enables mechanistic microbiome research.</title>
        <authorList>
            <person name="Poyet M."/>
            <person name="Groussin M."/>
            <person name="Gibbons S.M."/>
            <person name="Avila-Pacheco J."/>
            <person name="Jiang X."/>
            <person name="Kearney S.M."/>
            <person name="Perrotta A.R."/>
            <person name="Berdy B."/>
            <person name="Zhao S."/>
            <person name="Lieberman T.D."/>
            <person name="Swanson P.K."/>
            <person name="Smith M."/>
            <person name="Roesemann S."/>
            <person name="Alexander J.E."/>
            <person name="Rich S.A."/>
            <person name="Livny J."/>
            <person name="Vlamakis H."/>
            <person name="Clish C."/>
            <person name="Bullock K."/>
            <person name="Deik A."/>
            <person name="Scott J."/>
            <person name="Pierce K.A."/>
            <person name="Xavier R.J."/>
            <person name="Alm E.J."/>
        </authorList>
    </citation>
    <scope>NUCLEOTIDE SEQUENCE [LARGE SCALE GENOMIC DNA]</scope>
    <source>
        <strain evidence="4 8">BIOML-A10</strain>
        <strain evidence="3 7">BIOML-A11</strain>
    </source>
</reference>
<dbReference type="InterPro" id="IPR011044">
    <property type="entry name" value="Quino_amine_DH_bsu"/>
</dbReference>
<dbReference type="EMBL" id="WKMW01000016">
    <property type="protein sequence ID" value="MRY85711.1"/>
    <property type="molecule type" value="Genomic_DNA"/>
</dbReference>
<evidence type="ECO:0000313" key="2">
    <source>
        <dbReference type="EMBL" id="MCB6518072.1"/>
    </source>
</evidence>
<protein>
    <submittedName>
        <fullName evidence="2">TolB-like 6-bladed beta-propeller domain-containing protein</fullName>
    </submittedName>
</protein>
<evidence type="ECO:0000313" key="6">
    <source>
        <dbReference type="Proteomes" id="UP000095332"/>
    </source>
</evidence>
<dbReference type="RefSeq" id="WP_005863764.1">
    <property type="nucleotide sequence ID" value="NZ_AP019729.1"/>
</dbReference>
<dbReference type="EMBL" id="CZBM01000025">
    <property type="protein sequence ID" value="CUQ55211.1"/>
    <property type="molecule type" value="Genomic_DNA"/>
</dbReference>
<accession>A0A174XB49</accession>
<name>A0A174XB49_PARDI</name>
<dbReference type="Proteomes" id="UP000095332">
    <property type="component" value="Unassembled WGS sequence"/>
</dbReference>
<evidence type="ECO:0000313" key="8">
    <source>
        <dbReference type="Proteomes" id="UP000471216"/>
    </source>
</evidence>
<evidence type="ECO:0000313" key="5">
    <source>
        <dbReference type="EMBL" id="WET63380.1"/>
    </source>
</evidence>
<dbReference type="Proteomes" id="UP000450599">
    <property type="component" value="Unassembled WGS sequence"/>
</dbReference>
<organism evidence="1 6">
    <name type="scientific">Parabacteroides distasonis</name>
    <dbReference type="NCBI Taxonomy" id="823"/>
    <lineage>
        <taxon>Bacteria</taxon>
        <taxon>Pseudomonadati</taxon>
        <taxon>Bacteroidota</taxon>
        <taxon>Bacteroidia</taxon>
        <taxon>Bacteroidales</taxon>
        <taxon>Tannerellaceae</taxon>
        <taxon>Parabacteroides</taxon>
    </lineage>
</organism>